<proteinExistence type="inferred from homology"/>
<protein>
    <submittedName>
        <fullName evidence="5">Unannotated protein</fullName>
    </submittedName>
</protein>
<accession>A0A6J6DZ06</accession>
<dbReference type="PROSITE" id="PS00360">
    <property type="entry name" value="RIBOSOMAL_S9"/>
    <property type="match status" value="1"/>
</dbReference>
<dbReference type="PANTHER" id="PTHR21569:SF1">
    <property type="entry name" value="SMALL RIBOSOMAL SUBUNIT PROTEIN US9M"/>
    <property type="match status" value="1"/>
</dbReference>
<dbReference type="InterPro" id="IPR014721">
    <property type="entry name" value="Ribsml_uS5_D2-typ_fold_subgr"/>
</dbReference>
<keyword evidence="2" id="KW-0689">Ribosomal protein</keyword>
<evidence type="ECO:0000256" key="4">
    <source>
        <dbReference type="SAM" id="MobiDB-lite"/>
    </source>
</evidence>
<evidence type="ECO:0000313" key="5">
    <source>
        <dbReference type="EMBL" id="CAB4567233.1"/>
    </source>
</evidence>
<sequence length="131" mass="14390">MANTPLTQTTGRRKEAVARAVVRAGSGKLTVNGRPIEAYFTTATQRMVVTEALRVVDREQSFDIDANIFGGGVNGQAGALRMAIARSLIEMDPETRPALKKAGLLTRDSRRKESKKYGLKKARKAPQFTKR</sequence>
<dbReference type="FunFam" id="3.30.230.10:FF:000001">
    <property type="entry name" value="30S ribosomal protein S9"/>
    <property type="match status" value="1"/>
</dbReference>
<dbReference type="GO" id="GO:0005737">
    <property type="term" value="C:cytoplasm"/>
    <property type="evidence" value="ECO:0007669"/>
    <property type="project" value="UniProtKB-ARBA"/>
</dbReference>
<organism evidence="5">
    <name type="scientific">freshwater metagenome</name>
    <dbReference type="NCBI Taxonomy" id="449393"/>
    <lineage>
        <taxon>unclassified sequences</taxon>
        <taxon>metagenomes</taxon>
        <taxon>ecological metagenomes</taxon>
    </lineage>
</organism>
<dbReference type="GO" id="GO:0006412">
    <property type="term" value="P:translation"/>
    <property type="evidence" value="ECO:0007669"/>
    <property type="project" value="InterPro"/>
</dbReference>
<evidence type="ECO:0000256" key="2">
    <source>
        <dbReference type="ARBA" id="ARBA00022980"/>
    </source>
</evidence>
<dbReference type="Pfam" id="PF00380">
    <property type="entry name" value="Ribosomal_S9"/>
    <property type="match status" value="1"/>
</dbReference>
<dbReference type="GO" id="GO:0003723">
    <property type="term" value="F:RNA binding"/>
    <property type="evidence" value="ECO:0007669"/>
    <property type="project" value="TreeGrafter"/>
</dbReference>
<feature type="region of interest" description="Disordered" evidence="4">
    <location>
        <begin position="105"/>
        <end position="131"/>
    </location>
</feature>
<dbReference type="InterPro" id="IPR000754">
    <property type="entry name" value="Ribosomal_uS9"/>
</dbReference>
<dbReference type="InterPro" id="IPR020574">
    <property type="entry name" value="Ribosomal_uS9_CS"/>
</dbReference>
<evidence type="ECO:0000256" key="1">
    <source>
        <dbReference type="ARBA" id="ARBA00005251"/>
    </source>
</evidence>
<comment type="similarity">
    <text evidence="1">Belongs to the universal ribosomal protein uS9 family.</text>
</comment>
<dbReference type="InterPro" id="IPR020568">
    <property type="entry name" value="Ribosomal_Su5_D2-typ_SF"/>
</dbReference>
<dbReference type="SUPFAM" id="SSF54211">
    <property type="entry name" value="Ribosomal protein S5 domain 2-like"/>
    <property type="match status" value="1"/>
</dbReference>
<dbReference type="GO" id="GO:0015935">
    <property type="term" value="C:small ribosomal subunit"/>
    <property type="evidence" value="ECO:0007669"/>
    <property type="project" value="TreeGrafter"/>
</dbReference>
<dbReference type="InterPro" id="IPR023035">
    <property type="entry name" value="Ribosomal_uS9_bac/plastid"/>
</dbReference>
<evidence type="ECO:0000256" key="3">
    <source>
        <dbReference type="ARBA" id="ARBA00023274"/>
    </source>
</evidence>
<dbReference type="NCBIfam" id="NF001099">
    <property type="entry name" value="PRK00132.1"/>
    <property type="match status" value="1"/>
</dbReference>
<dbReference type="EMBL" id="CAEZTI010000137">
    <property type="protein sequence ID" value="CAB4567233.1"/>
    <property type="molecule type" value="Genomic_DNA"/>
</dbReference>
<dbReference type="PANTHER" id="PTHR21569">
    <property type="entry name" value="RIBOSOMAL PROTEIN S9"/>
    <property type="match status" value="1"/>
</dbReference>
<dbReference type="GO" id="GO:0003735">
    <property type="term" value="F:structural constituent of ribosome"/>
    <property type="evidence" value="ECO:0007669"/>
    <property type="project" value="InterPro"/>
</dbReference>
<dbReference type="HAMAP" id="MF_00532_B">
    <property type="entry name" value="Ribosomal_uS9_B"/>
    <property type="match status" value="1"/>
</dbReference>
<name>A0A6J6DZ06_9ZZZZ</name>
<dbReference type="AlphaFoldDB" id="A0A6J6DZ06"/>
<dbReference type="Gene3D" id="3.30.230.10">
    <property type="match status" value="1"/>
</dbReference>
<reference evidence="5" key="1">
    <citation type="submission" date="2020-05" db="EMBL/GenBank/DDBJ databases">
        <authorList>
            <person name="Chiriac C."/>
            <person name="Salcher M."/>
            <person name="Ghai R."/>
            <person name="Kavagutti S V."/>
        </authorList>
    </citation>
    <scope>NUCLEOTIDE SEQUENCE</scope>
</reference>
<feature type="compositionally biased region" description="Basic residues" evidence="4">
    <location>
        <begin position="112"/>
        <end position="131"/>
    </location>
</feature>
<keyword evidence="3" id="KW-0687">Ribonucleoprotein</keyword>
<gene>
    <name evidence="5" type="ORF">UFOPK1619_00725</name>
</gene>